<dbReference type="Proteomes" id="UP000235965">
    <property type="component" value="Unassembled WGS sequence"/>
</dbReference>
<evidence type="ECO:0000256" key="3">
    <source>
        <dbReference type="SAM" id="Phobius"/>
    </source>
</evidence>
<evidence type="ECO:0000259" key="4">
    <source>
        <dbReference type="Pfam" id="PF00561"/>
    </source>
</evidence>
<dbReference type="PANTHER" id="PTHR43329">
    <property type="entry name" value="EPOXIDE HYDROLASE"/>
    <property type="match status" value="1"/>
</dbReference>
<name>A0A2J7R397_9NEOP</name>
<dbReference type="PRINTS" id="PR00111">
    <property type="entry name" value="ABHYDROLASE"/>
</dbReference>
<feature type="transmembrane region" description="Helical" evidence="3">
    <location>
        <begin position="7"/>
        <end position="26"/>
    </location>
</feature>
<organism evidence="5 6">
    <name type="scientific">Cryptotermes secundus</name>
    <dbReference type="NCBI Taxonomy" id="105785"/>
    <lineage>
        <taxon>Eukaryota</taxon>
        <taxon>Metazoa</taxon>
        <taxon>Ecdysozoa</taxon>
        <taxon>Arthropoda</taxon>
        <taxon>Hexapoda</taxon>
        <taxon>Insecta</taxon>
        <taxon>Pterygota</taxon>
        <taxon>Neoptera</taxon>
        <taxon>Polyneoptera</taxon>
        <taxon>Dictyoptera</taxon>
        <taxon>Blattodea</taxon>
        <taxon>Blattoidea</taxon>
        <taxon>Termitoidae</taxon>
        <taxon>Kalotermitidae</taxon>
        <taxon>Cryptotermitinae</taxon>
        <taxon>Cryptotermes</taxon>
    </lineage>
</organism>
<dbReference type="InParanoid" id="A0A2J7R397"/>
<evidence type="ECO:0000313" key="5">
    <source>
        <dbReference type="EMBL" id="PNF35321.1"/>
    </source>
</evidence>
<proteinExistence type="inferred from homology"/>
<protein>
    <submittedName>
        <fullName evidence="5">Epoxide hydrolase 3</fullName>
    </submittedName>
</protein>
<dbReference type="InterPro" id="IPR000639">
    <property type="entry name" value="Epox_hydrolase-like"/>
</dbReference>
<dbReference type="GO" id="GO:0004301">
    <property type="term" value="F:epoxide hydrolase activity"/>
    <property type="evidence" value="ECO:0007669"/>
    <property type="project" value="UniProtKB-ARBA"/>
</dbReference>
<accession>A0A2J7R397</accession>
<dbReference type="Gene3D" id="3.40.50.1820">
    <property type="entry name" value="alpha/beta hydrolase"/>
    <property type="match status" value="1"/>
</dbReference>
<reference evidence="5 6" key="1">
    <citation type="submission" date="2017-12" db="EMBL/GenBank/DDBJ databases">
        <title>Hemimetabolous genomes reveal molecular basis of termite eusociality.</title>
        <authorList>
            <person name="Harrison M.C."/>
            <person name="Jongepier E."/>
            <person name="Robertson H.M."/>
            <person name="Arning N."/>
            <person name="Bitard-Feildel T."/>
            <person name="Chao H."/>
            <person name="Childers C.P."/>
            <person name="Dinh H."/>
            <person name="Doddapaneni H."/>
            <person name="Dugan S."/>
            <person name="Gowin J."/>
            <person name="Greiner C."/>
            <person name="Han Y."/>
            <person name="Hu H."/>
            <person name="Hughes D.S.T."/>
            <person name="Huylmans A.-K."/>
            <person name="Kemena C."/>
            <person name="Kremer L.P.M."/>
            <person name="Lee S.L."/>
            <person name="Lopez-Ezquerra A."/>
            <person name="Mallet L."/>
            <person name="Monroy-Kuhn J.M."/>
            <person name="Moser A."/>
            <person name="Murali S.C."/>
            <person name="Muzny D.M."/>
            <person name="Otani S."/>
            <person name="Piulachs M.-D."/>
            <person name="Poelchau M."/>
            <person name="Qu J."/>
            <person name="Schaub F."/>
            <person name="Wada-Katsumata A."/>
            <person name="Worley K.C."/>
            <person name="Xie Q."/>
            <person name="Ylla G."/>
            <person name="Poulsen M."/>
            <person name="Gibbs R.A."/>
            <person name="Schal C."/>
            <person name="Richards S."/>
            <person name="Belles X."/>
            <person name="Korb J."/>
            <person name="Bornberg-Bauer E."/>
        </authorList>
    </citation>
    <scope>NUCLEOTIDE SEQUENCE [LARGE SCALE GENOMIC DNA]</scope>
    <source>
        <tissue evidence="5">Whole body</tissue>
    </source>
</reference>
<keyword evidence="3" id="KW-0812">Transmembrane</keyword>
<evidence type="ECO:0000256" key="2">
    <source>
        <dbReference type="ARBA" id="ARBA00038334"/>
    </source>
</evidence>
<dbReference type="SUPFAM" id="SSF53474">
    <property type="entry name" value="alpha/beta-Hydrolases"/>
    <property type="match status" value="1"/>
</dbReference>
<comment type="similarity">
    <text evidence="2">Belongs to the AB hydrolase superfamily. Epoxide hydrolase family.</text>
</comment>
<dbReference type="InterPro" id="IPR029058">
    <property type="entry name" value="AB_hydrolase_fold"/>
</dbReference>
<sequence>MALLQTILVYTIACIAGFYTSVRLAIRYVSNPSAFPVKKRDKPPKCLTDPDLGVHGYLSLKGIKIHYVEKGDRSKPLMLFVHGFPEFWYSWRYQMKEFSKDYWTVAIDMRGYGDSEKPSGVKYYSMDYLVDDIKQVVEALGRQKIILVAHDWGGAIAWNFILKHHEMVQSYIIMDAPYFPAFPEVAKENPKQFFCSLYMCFFQLPYLPELFLSSFDFRGFRRLFRGKNPKTPFTVSDEDIEAFKYNFSKPEGLTPALNYYRANVLRIRPSSPSQMKLDIEPHGLLIFGELDRYLLPAHVPAAQKYVKNLEGRIVKGANHFVQQDDPDTVNKYMREFLEKNVK</sequence>
<comment type="caution">
    <text evidence="5">The sequence shown here is derived from an EMBL/GenBank/DDBJ whole genome shotgun (WGS) entry which is preliminary data.</text>
</comment>
<evidence type="ECO:0000313" key="6">
    <source>
        <dbReference type="Proteomes" id="UP000235965"/>
    </source>
</evidence>
<dbReference type="EMBL" id="NEVH01007822">
    <property type="protein sequence ID" value="PNF35321.1"/>
    <property type="molecule type" value="Genomic_DNA"/>
</dbReference>
<keyword evidence="3" id="KW-1133">Transmembrane helix</keyword>
<evidence type="ECO:0000256" key="1">
    <source>
        <dbReference type="ARBA" id="ARBA00022801"/>
    </source>
</evidence>
<keyword evidence="1 5" id="KW-0378">Hydrolase</keyword>
<dbReference type="AlphaFoldDB" id="A0A2J7R397"/>
<dbReference type="Pfam" id="PF00561">
    <property type="entry name" value="Abhydrolase_1"/>
    <property type="match status" value="1"/>
</dbReference>
<keyword evidence="6" id="KW-1185">Reference proteome</keyword>
<dbReference type="PRINTS" id="PR00412">
    <property type="entry name" value="EPOXHYDRLASE"/>
</dbReference>
<gene>
    <name evidence="5" type="primary">ephx3</name>
    <name evidence="5" type="ORF">B7P43_G04833</name>
</gene>
<dbReference type="STRING" id="105785.A0A2J7R397"/>
<keyword evidence="3" id="KW-0472">Membrane</keyword>
<dbReference type="OrthoDB" id="408373at2759"/>
<feature type="domain" description="AB hydrolase-1" evidence="4">
    <location>
        <begin position="76"/>
        <end position="194"/>
    </location>
</feature>
<dbReference type="InterPro" id="IPR000073">
    <property type="entry name" value="AB_hydrolase_1"/>
</dbReference>